<dbReference type="EMBL" id="JARKIE010000139">
    <property type="protein sequence ID" value="KAJ7677306.1"/>
    <property type="molecule type" value="Genomic_DNA"/>
</dbReference>
<name>A0AAD7G8H9_MYCRO</name>
<evidence type="ECO:0000313" key="4">
    <source>
        <dbReference type="Proteomes" id="UP001221757"/>
    </source>
</evidence>
<evidence type="ECO:0000256" key="2">
    <source>
        <dbReference type="SAM" id="MobiDB-lite"/>
    </source>
</evidence>
<keyword evidence="1" id="KW-0175">Coiled coil</keyword>
<feature type="coiled-coil region" evidence="1">
    <location>
        <begin position="22"/>
        <end position="56"/>
    </location>
</feature>
<dbReference type="AlphaFoldDB" id="A0AAD7G8H9"/>
<dbReference type="Proteomes" id="UP001221757">
    <property type="component" value="Unassembled WGS sequence"/>
</dbReference>
<keyword evidence="4" id="KW-1185">Reference proteome</keyword>
<gene>
    <name evidence="3" type="ORF">B0H17DRAFT_1207066</name>
</gene>
<feature type="region of interest" description="Disordered" evidence="2">
    <location>
        <begin position="125"/>
        <end position="148"/>
    </location>
</feature>
<reference evidence="3" key="1">
    <citation type="submission" date="2023-03" db="EMBL/GenBank/DDBJ databases">
        <title>Massive genome expansion in bonnet fungi (Mycena s.s.) driven by repeated elements and novel gene families across ecological guilds.</title>
        <authorList>
            <consortium name="Lawrence Berkeley National Laboratory"/>
            <person name="Harder C.B."/>
            <person name="Miyauchi S."/>
            <person name="Viragh M."/>
            <person name="Kuo A."/>
            <person name="Thoen E."/>
            <person name="Andreopoulos B."/>
            <person name="Lu D."/>
            <person name="Skrede I."/>
            <person name="Drula E."/>
            <person name="Henrissat B."/>
            <person name="Morin E."/>
            <person name="Kohler A."/>
            <person name="Barry K."/>
            <person name="LaButti K."/>
            <person name="Morin E."/>
            <person name="Salamov A."/>
            <person name="Lipzen A."/>
            <person name="Mereny Z."/>
            <person name="Hegedus B."/>
            <person name="Baldrian P."/>
            <person name="Stursova M."/>
            <person name="Weitz H."/>
            <person name="Taylor A."/>
            <person name="Grigoriev I.V."/>
            <person name="Nagy L.G."/>
            <person name="Martin F."/>
            <person name="Kauserud H."/>
        </authorList>
    </citation>
    <scope>NUCLEOTIDE SEQUENCE</scope>
    <source>
        <strain evidence="3">CBHHK067</strain>
    </source>
</reference>
<evidence type="ECO:0000256" key="1">
    <source>
        <dbReference type="SAM" id="Coils"/>
    </source>
</evidence>
<accession>A0AAD7G8H9</accession>
<sequence length="380" mass="42161">MTTAMMTIGTTSVIARANERKAAWREAQLQELKDAMEDAEKHKLAAETELAEAAARLAAAAEFGQGEADNELDVLDAVRAVYALHMPSCLTHAMSTTTRMNHPSFQIGMHQETAFGQTPLDVASDARTRHGGSHHTQIQPDTQRAPHASAHPNMTVFRAWTLPFGARPLFAVDPTRIRSNPRARTCVPVGSGLHLSKGTTNTVVFCLVFGLAPVHPLIRVLAKARHPEYKRISHLTFSSGPEDPRRLRGAPRIVEETGSGMTREDFVPTFPTDTKMSPTRRVSQSAPEIAHLQAACPETPAHSLVVACMRLVNAPLCVYAKKHRMALVQSHRPRLYRIMQTRCIWPYRQVQLWTLPPPAYRPHRLPCFQYGPLAFALSTE</sequence>
<proteinExistence type="predicted"/>
<protein>
    <submittedName>
        <fullName evidence="3">Uncharacterized protein</fullName>
    </submittedName>
</protein>
<comment type="caution">
    <text evidence="3">The sequence shown here is derived from an EMBL/GenBank/DDBJ whole genome shotgun (WGS) entry which is preliminary data.</text>
</comment>
<organism evidence="3 4">
    <name type="scientific">Mycena rosella</name>
    <name type="common">Pink bonnet</name>
    <name type="synonym">Agaricus rosellus</name>
    <dbReference type="NCBI Taxonomy" id="1033263"/>
    <lineage>
        <taxon>Eukaryota</taxon>
        <taxon>Fungi</taxon>
        <taxon>Dikarya</taxon>
        <taxon>Basidiomycota</taxon>
        <taxon>Agaricomycotina</taxon>
        <taxon>Agaricomycetes</taxon>
        <taxon>Agaricomycetidae</taxon>
        <taxon>Agaricales</taxon>
        <taxon>Marasmiineae</taxon>
        <taxon>Mycenaceae</taxon>
        <taxon>Mycena</taxon>
    </lineage>
</organism>
<evidence type="ECO:0000313" key="3">
    <source>
        <dbReference type="EMBL" id="KAJ7677306.1"/>
    </source>
</evidence>